<proteinExistence type="predicted"/>
<gene>
    <name evidence="2" type="ORF">g.19515</name>
</gene>
<feature type="compositionally biased region" description="Basic and acidic residues" evidence="1">
    <location>
        <begin position="68"/>
        <end position="79"/>
    </location>
</feature>
<evidence type="ECO:0000313" key="2">
    <source>
        <dbReference type="EMBL" id="JAT84361.1"/>
    </source>
</evidence>
<reference evidence="2" key="1">
    <citation type="submission" date="2015-09" db="EMBL/GenBank/DDBJ databases">
        <title>De novo assembly of Pectinophora gossypiella (Pink Bollworm) gut transcriptome.</title>
        <authorList>
            <person name="Tassone E.E."/>
        </authorList>
    </citation>
    <scope>NUCLEOTIDE SEQUENCE</scope>
</reference>
<name>A0A1E1WBX4_PECGO</name>
<feature type="region of interest" description="Disordered" evidence="1">
    <location>
        <begin position="61"/>
        <end position="86"/>
    </location>
</feature>
<evidence type="ECO:0000256" key="1">
    <source>
        <dbReference type="SAM" id="MobiDB-lite"/>
    </source>
</evidence>
<sequence length="130" mass="14893">MVSIYPKIYFTKTKANIPFSLFQIESIQKLLEGWQKSLNTVINSKILLDTTPIDLASQEAMGDYSKPSIRDSSDSDSDLKTSGTDTYRDEYSLSWSQNPYKSYGYSFDVSANLFEFKSLLHKQNLFSLMK</sequence>
<accession>A0A1E1WBX4</accession>
<dbReference type="AlphaFoldDB" id="A0A1E1WBX4"/>
<protein>
    <submittedName>
        <fullName evidence="2">Uncharacterized protein</fullName>
    </submittedName>
</protein>
<dbReference type="EMBL" id="GDQN01006693">
    <property type="protein sequence ID" value="JAT84361.1"/>
    <property type="molecule type" value="Transcribed_RNA"/>
</dbReference>
<organism evidence="2">
    <name type="scientific">Pectinophora gossypiella</name>
    <name type="common">Cotton pink bollworm</name>
    <name type="synonym">Depressaria gossypiella</name>
    <dbReference type="NCBI Taxonomy" id="13191"/>
    <lineage>
        <taxon>Eukaryota</taxon>
        <taxon>Metazoa</taxon>
        <taxon>Ecdysozoa</taxon>
        <taxon>Arthropoda</taxon>
        <taxon>Hexapoda</taxon>
        <taxon>Insecta</taxon>
        <taxon>Pterygota</taxon>
        <taxon>Neoptera</taxon>
        <taxon>Endopterygota</taxon>
        <taxon>Lepidoptera</taxon>
        <taxon>Glossata</taxon>
        <taxon>Ditrysia</taxon>
        <taxon>Gelechioidea</taxon>
        <taxon>Gelechiidae</taxon>
        <taxon>Apatetrinae</taxon>
        <taxon>Pectinophora</taxon>
    </lineage>
</organism>